<reference evidence="10 11" key="1">
    <citation type="submission" date="2016-02" db="EMBL/GenBank/DDBJ databases">
        <authorList>
            <consortium name="Pathogen Informatics"/>
        </authorList>
    </citation>
    <scope>NUCLEOTIDE SEQUENCE [LARGE SCALE GENOMIC DNA]</scope>
    <source>
        <strain evidence="10 11">SS993</strain>
    </source>
</reference>
<keyword evidence="3" id="KW-0964">Secreted</keyword>
<feature type="compositionally biased region" description="Low complexity" evidence="7">
    <location>
        <begin position="809"/>
        <end position="820"/>
    </location>
</feature>
<evidence type="ECO:0000256" key="7">
    <source>
        <dbReference type="SAM" id="MobiDB-lite"/>
    </source>
</evidence>
<dbReference type="Proteomes" id="UP000074903">
    <property type="component" value="Unassembled WGS sequence"/>
</dbReference>
<keyword evidence="5" id="KW-0106">Calcium</keyword>
<keyword evidence="4" id="KW-0732">Signal</keyword>
<feature type="region of interest" description="Disordered" evidence="7">
    <location>
        <begin position="1461"/>
        <end position="1487"/>
    </location>
</feature>
<proteinExistence type="predicted"/>
<dbReference type="PROSITE" id="PS50847">
    <property type="entry name" value="GRAM_POS_ANCHORING"/>
    <property type="match status" value="1"/>
</dbReference>
<name>A0A116RTM5_STRSU</name>
<evidence type="ECO:0000256" key="8">
    <source>
        <dbReference type="SAM" id="Phobius"/>
    </source>
</evidence>
<protein>
    <submittedName>
        <fullName evidence="10">C protein alpha-antigen</fullName>
    </submittedName>
</protein>
<feature type="compositionally biased region" description="Polar residues" evidence="7">
    <location>
        <begin position="731"/>
        <end position="744"/>
    </location>
</feature>
<feature type="compositionally biased region" description="Basic and acidic residues" evidence="7">
    <location>
        <begin position="609"/>
        <end position="621"/>
    </location>
</feature>
<evidence type="ECO:0000313" key="10">
    <source>
        <dbReference type="EMBL" id="CYX86022.1"/>
    </source>
</evidence>
<feature type="region of interest" description="Disordered" evidence="7">
    <location>
        <begin position="799"/>
        <end position="820"/>
    </location>
</feature>
<feature type="compositionally biased region" description="Polar residues" evidence="7">
    <location>
        <begin position="597"/>
        <end position="607"/>
    </location>
</feature>
<keyword evidence="8" id="KW-1133">Transmembrane helix</keyword>
<keyword evidence="8" id="KW-0472">Membrane</keyword>
<dbReference type="RefSeq" id="WP_061843591.1">
    <property type="nucleotide sequence ID" value="NZ_FILX01000031.1"/>
</dbReference>
<comment type="subcellular location">
    <subcellularLocation>
        <location evidence="1">Secreted</location>
    </subcellularLocation>
</comment>
<feature type="region of interest" description="Disordered" evidence="7">
    <location>
        <begin position="582"/>
        <end position="767"/>
    </location>
</feature>
<feature type="compositionally biased region" description="Polar residues" evidence="7">
    <location>
        <begin position="702"/>
        <end position="712"/>
    </location>
</feature>
<dbReference type="InterPro" id="IPR059100">
    <property type="entry name" value="TSP3_bac"/>
</dbReference>
<dbReference type="EMBL" id="FILX01000031">
    <property type="protein sequence ID" value="CYX86022.1"/>
    <property type="molecule type" value="Genomic_DNA"/>
</dbReference>
<feature type="compositionally biased region" description="Basic and acidic residues" evidence="7">
    <location>
        <begin position="661"/>
        <end position="685"/>
    </location>
</feature>
<dbReference type="Pfam" id="PF18884">
    <property type="entry name" value="TSP3_bac"/>
    <property type="match status" value="3"/>
</dbReference>
<dbReference type="InterPro" id="IPR019931">
    <property type="entry name" value="LPXTG_anchor"/>
</dbReference>
<dbReference type="NCBIfam" id="TIGR01167">
    <property type="entry name" value="LPXTG_anchor"/>
    <property type="match status" value="1"/>
</dbReference>
<keyword evidence="8" id="KW-0812">Transmembrane</keyword>
<feature type="region of interest" description="Disordered" evidence="7">
    <location>
        <begin position="1563"/>
        <end position="1593"/>
    </location>
</feature>
<feature type="compositionally biased region" description="Polar residues" evidence="7">
    <location>
        <begin position="1578"/>
        <end position="1592"/>
    </location>
</feature>
<evidence type="ECO:0000256" key="2">
    <source>
        <dbReference type="ARBA" id="ARBA00022512"/>
    </source>
</evidence>
<evidence type="ECO:0000259" key="9">
    <source>
        <dbReference type="PROSITE" id="PS50847"/>
    </source>
</evidence>
<feature type="compositionally biased region" description="Polar residues" evidence="7">
    <location>
        <begin position="624"/>
        <end position="638"/>
    </location>
</feature>
<gene>
    <name evidence="10" type="primary">bca</name>
    <name evidence="10" type="ORF">ERS132531_01514</name>
</gene>
<dbReference type="InterPro" id="IPR044024">
    <property type="entry name" value="aRib"/>
</dbReference>
<evidence type="ECO:0000256" key="4">
    <source>
        <dbReference type="ARBA" id="ARBA00022729"/>
    </source>
</evidence>
<dbReference type="Gene3D" id="3.10.20.890">
    <property type="match status" value="8"/>
</dbReference>
<evidence type="ECO:0000256" key="6">
    <source>
        <dbReference type="ARBA" id="ARBA00023088"/>
    </source>
</evidence>
<sequence>MLLQLIQVQKTFEQAVTQQELEAKLGINVRSGVTVPTTDYTRKVVGYTPEGGEYKAVTDISQLPTSGNYTVKIETTNIYGQTIANNIAVYYNEQTDLITPVAPEADKPALIDNATVTSQADKDAVIDALKATNPNAFPEGTSFEVAPDGTVTVTYPDKSTDTVQVPIKQKDAAKYTPTATATPIDSLTAPGTVITPAEREAVKNAVALPEGVNGTVTVPEDASVQIGTGDNAGKSVVVATVTYPDGTSETVEVPVKQKDTAKFTAIVTDENTPAVITSSDAVGTSITDQADKDAITAKVTVPAVNGQKATITSKEVTSPVKEVEGKKVVEVTVTYADGTVDKVNVPVDQKDSEANNPTVKDPSKPALISVSATENTPVTTEADKKAITDKVNVEGLPNTPTSVVVPEGAKVTIVEDKPVVPVTVTYPDGTTDTINVPVKQADTAVFTATVTDETKPAVITSSDAVGTSITDQADKDAILAKVTVPAVDGQEAPIVSKEITSPVKEVDGKKVVEVTVTYADGTVDKVNVPVDQKDSEANDPTVKTPVEVKNPDQLTDNEKKAVEEAVRKDNDLPADTKVEVSDKGEVTITYPDGSKDSLPSTVTTTPAVDSDKDGFTDKEETVAGTDTNNPASTPTIGTSADRLDPTVETPVEVKNSDQLTDDEKKAVEEAVRKDNELPDGTKVEVSDNGQVTITYPDGSKDSLPSTVTTTPAVDSDKDGFTDKEETAAGTDANNPVSTSTTGTSADRLDPTVETPVEVKNSDQLTDDEKKAVEEAVRKDNELPDGTKVEVSDKGEVTITYPDGSKDSLPSTVTTSPAVPVTPTAPVAPGVTTTANGDVLITPPAENVTSLEITFTPEGSDSPVTVVATKDANGTWTVPADSGLVVNSDGTITIPADKVKDGSAVSIVAKNGQVASQEIASAVVPVQPTIPEVPVAPGVTTTANGDVLITPPAENVTSLEITFTPEGSDSPVTVVATKDANGIWIVPADSGLVVNPDGTITIPADKVKDGTAVSVVAKNGQVASSEVGSTVAPDNQPLPELPVVPEKPVVTIGEDGSVTVIPPVENVTSIEITFTPEGSDSPITVVVSKDANGNWTVPADSGLVVNPDGTITIPADKVKDGTEGQVTVVAKSGELISEDAVPQMPVAPGQPVVVTNGDGSVTLVPPAEHVTSLEITFTPEGNDSPITVTLVKDEAGNWIVPAGSGLVINPDGTITIPADLVKDGTAVSVVAKNGHLVSGQAGVAYVPETTVAPETPSETAPVAPGVTTTANGDVLITPPAEHVTSLEITFTPEGSDSPITIVVTKDTNGTWTVPADSGLVVNPDGTITIPADLVKDGSSVSVIAKNGQVPSGQAGTVLVTASSIADKITPVITDSVTVEDPANLTDAEKKAVEDAVRKDNNLPEGTKVEVAKDGTVTITYPDGSVDTISGTETVIVTKHGDGASNTLPTYDLSADEDKDGFTNEEELKQGSNPADPKSVPTGQTTAERLTPSIKETVDIKKPANLTDAEKKAVEDAVRKDNNLPEGTKVEVANDGTVTITYPDGSVDTISAIGNENLVNEVNTSATSSGTRTVLPGGSSARTSSKGTLPNTGEESSDALVAIGAAALLGLFALTAKRRRRED</sequence>
<accession>A0A116RTM5</accession>
<dbReference type="Pfam" id="PF08428">
    <property type="entry name" value="Rib"/>
    <property type="match status" value="1"/>
</dbReference>
<dbReference type="Pfam" id="PF18938">
    <property type="entry name" value="aRib"/>
    <property type="match status" value="6"/>
</dbReference>
<organism evidence="10 11">
    <name type="scientific">Streptococcus suis</name>
    <dbReference type="NCBI Taxonomy" id="1307"/>
    <lineage>
        <taxon>Bacteria</taxon>
        <taxon>Bacillati</taxon>
        <taxon>Bacillota</taxon>
        <taxon>Bacilli</taxon>
        <taxon>Lactobacillales</taxon>
        <taxon>Streptococcaceae</taxon>
        <taxon>Streptococcus</taxon>
    </lineage>
</organism>
<keyword evidence="2" id="KW-0134">Cell wall</keyword>
<feature type="domain" description="Gram-positive cocci surface proteins LPxTG" evidence="9">
    <location>
        <begin position="1587"/>
        <end position="1621"/>
    </location>
</feature>
<evidence type="ECO:0000256" key="1">
    <source>
        <dbReference type="ARBA" id="ARBA00004613"/>
    </source>
</evidence>
<keyword evidence="6" id="KW-0572">Peptidoglycan-anchor</keyword>
<evidence type="ECO:0000256" key="5">
    <source>
        <dbReference type="ARBA" id="ARBA00022837"/>
    </source>
</evidence>
<dbReference type="InterPro" id="IPR059115">
    <property type="entry name" value="Rib"/>
</dbReference>
<evidence type="ECO:0000256" key="3">
    <source>
        <dbReference type="ARBA" id="ARBA00022525"/>
    </source>
</evidence>
<feature type="transmembrane region" description="Helical" evidence="8">
    <location>
        <begin position="1597"/>
        <end position="1614"/>
    </location>
</feature>
<dbReference type="Pfam" id="PF00746">
    <property type="entry name" value="Gram_pos_anchor"/>
    <property type="match status" value="1"/>
</dbReference>
<evidence type="ECO:0000313" key="11">
    <source>
        <dbReference type="Proteomes" id="UP000074903"/>
    </source>
</evidence>
<feature type="compositionally biased region" description="Basic and acidic residues" evidence="7">
    <location>
        <begin position="714"/>
        <end position="726"/>
    </location>
</feature>